<evidence type="ECO:0000259" key="1">
    <source>
        <dbReference type="Pfam" id="PF13649"/>
    </source>
</evidence>
<name>A0A6J4TY65_9ACTN</name>
<proteinExistence type="predicted"/>
<dbReference type="Gene3D" id="2.20.130.10">
    <property type="entry name" value="CAC2371-like domains"/>
    <property type="match status" value="1"/>
</dbReference>
<dbReference type="InterPro" id="IPR029063">
    <property type="entry name" value="SAM-dependent_MTases_sf"/>
</dbReference>
<dbReference type="SUPFAM" id="SSF53335">
    <property type="entry name" value="S-adenosyl-L-methionine-dependent methyltransferases"/>
    <property type="match status" value="1"/>
</dbReference>
<gene>
    <name evidence="2" type="ORF">AVDCRST_MAG85-4086</name>
</gene>
<accession>A0A6J4TY65</accession>
<dbReference type="InterPro" id="IPR041698">
    <property type="entry name" value="Methyltransf_25"/>
</dbReference>
<dbReference type="AlphaFoldDB" id="A0A6J4TY65"/>
<dbReference type="Gene3D" id="3.40.50.150">
    <property type="entry name" value="Vaccinia Virus protein VP39"/>
    <property type="match status" value="1"/>
</dbReference>
<dbReference type="CDD" id="cd02440">
    <property type="entry name" value="AdoMet_MTases"/>
    <property type="match status" value="1"/>
</dbReference>
<reference evidence="2" key="1">
    <citation type="submission" date="2020-02" db="EMBL/GenBank/DDBJ databases">
        <authorList>
            <person name="Meier V. D."/>
        </authorList>
    </citation>
    <scope>NUCLEOTIDE SEQUENCE</scope>
    <source>
        <strain evidence="2">AVDCRST_MAG85</strain>
    </source>
</reference>
<sequence>MIWHDVECGSYTADLALWRELAAAERVLVLDLGAGTGRVAPDLASQGHEVVALDIDEELLDALRSRGHALPIQTVVADARDFDLGREYGLILAPMQTVQLLPGPTDRASMLRAVRAHLHPGGLFAASLANAVDTYGELEAPVPDVREVDGEAFFSRPTAVRDDGDGFVLERLREHVSAEGERTATENLIRLARVTAEQLAAAAAEVGLRPERTRYVDETDDHVGSEVAMLRA</sequence>
<evidence type="ECO:0000313" key="2">
    <source>
        <dbReference type="EMBL" id="CAA9535619.1"/>
    </source>
</evidence>
<organism evidence="2">
    <name type="scientific">uncultured Solirubrobacteraceae bacterium</name>
    <dbReference type="NCBI Taxonomy" id="1162706"/>
    <lineage>
        <taxon>Bacteria</taxon>
        <taxon>Bacillati</taxon>
        <taxon>Actinomycetota</taxon>
        <taxon>Thermoleophilia</taxon>
        <taxon>Solirubrobacterales</taxon>
        <taxon>Solirubrobacteraceae</taxon>
        <taxon>environmental samples</taxon>
    </lineage>
</organism>
<protein>
    <recommendedName>
        <fullName evidence="1">Methyltransferase domain-containing protein</fullName>
    </recommendedName>
</protein>
<feature type="domain" description="Methyltransferase" evidence="1">
    <location>
        <begin position="29"/>
        <end position="122"/>
    </location>
</feature>
<dbReference type="EMBL" id="CADCVT010000462">
    <property type="protein sequence ID" value="CAA9535619.1"/>
    <property type="molecule type" value="Genomic_DNA"/>
</dbReference>
<dbReference type="Pfam" id="PF13649">
    <property type="entry name" value="Methyltransf_25"/>
    <property type="match status" value="1"/>
</dbReference>